<keyword evidence="1" id="KW-0812">Transmembrane</keyword>
<gene>
    <name evidence="2" type="ORF">S01H4_45309</name>
</gene>
<feature type="transmembrane region" description="Helical" evidence="1">
    <location>
        <begin position="21"/>
        <end position="43"/>
    </location>
</feature>
<feature type="non-terminal residue" evidence="2">
    <location>
        <position position="50"/>
    </location>
</feature>
<evidence type="ECO:0000256" key="1">
    <source>
        <dbReference type="SAM" id="Phobius"/>
    </source>
</evidence>
<keyword evidence="1" id="KW-1133">Transmembrane helix</keyword>
<accession>X1BST7</accession>
<reference evidence="2" key="1">
    <citation type="journal article" date="2014" name="Front. Microbiol.">
        <title>High frequency of phylogenetically diverse reductive dehalogenase-homologous genes in deep subseafloor sedimentary metagenomes.</title>
        <authorList>
            <person name="Kawai M."/>
            <person name="Futagami T."/>
            <person name="Toyoda A."/>
            <person name="Takaki Y."/>
            <person name="Nishi S."/>
            <person name="Hori S."/>
            <person name="Arai W."/>
            <person name="Tsubouchi T."/>
            <person name="Morono Y."/>
            <person name="Uchiyama I."/>
            <person name="Ito T."/>
            <person name="Fujiyama A."/>
            <person name="Inagaki F."/>
            <person name="Takami H."/>
        </authorList>
    </citation>
    <scope>NUCLEOTIDE SEQUENCE</scope>
    <source>
        <strain evidence="2">Expedition CK06-06</strain>
    </source>
</reference>
<name>X1BST7_9ZZZZ</name>
<proteinExistence type="predicted"/>
<keyword evidence="1" id="KW-0472">Membrane</keyword>
<dbReference type="EMBL" id="BART01025213">
    <property type="protein sequence ID" value="GAG98130.1"/>
    <property type="molecule type" value="Genomic_DNA"/>
</dbReference>
<dbReference type="AlphaFoldDB" id="X1BST7"/>
<evidence type="ECO:0000313" key="2">
    <source>
        <dbReference type="EMBL" id="GAG98130.1"/>
    </source>
</evidence>
<comment type="caution">
    <text evidence="2">The sequence shown here is derived from an EMBL/GenBank/DDBJ whole genome shotgun (WGS) entry which is preliminary data.</text>
</comment>
<sequence length="50" mass="5445">MSSRSQRPVSQRSSTTIFYTLAIGSGVLRAVSVVFDIVAINTIDIDPLVY</sequence>
<organism evidence="2">
    <name type="scientific">marine sediment metagenome</name>
    <dbReference type="NCBI Taxonomy" id="412755"/>
    <lineage>
        <taxon>unclassified sequences</taxon>
        <taxon>metagenomes</taxon>
        <taxon>ecological metagenomes</taxon>
    </lineage>
</organism>
<protein>
    <submittedName>
        <fullName evidence="2">Uncharacterized protein</fullName>
    </submittedName>
</protein>